<keyword evidence="8" id="KW-1185">Reference proteome</keyword>
<feature type="domain" description="Ribosomal protein L9" evidence="6">
    <location>
        <begin position="40"/>
        <end position="84"/>
    </location>
</feature>
<dbReference type="EMBL" id="CAXHTA020000005">
    <property type="protein sequence ID" value="CAL5221494.1"/>
    <property type="molecule type" value="Genomic_DNA"/>
</dbReference>
<reference evidence="7 8" key="1">
    <citation type="submission" date="2024-06" db="EMBL/GenBank/DDBJ databases">
        <authorList>
            <person name="Kraege A."/>
            <person name="Thomma B."/>
        </authorList>
    </citation>
    <scope>NUCLEOTIDE SEQUENCE [LARGE SCALE GENOMIC DNA]</scope>
</reference>
<evidence type="ECO:0000256" key="2">
    <source>
        <dbReference type="ARBA" id="ARBA00022980"/>
    </source>
</evidence>
<dbReference type="SUPFAM" id="SSF55658">
    <property type="entry name" value="L9 N-domain-like"/>
    <property type="match status" value="1"/>
</dbReference>
<keyword evidence="2" id="KW-0689">Ribosomal protein</keyword>
<accession>A0ABP1FRS2</accession>
<evidence type="ECO:0000313" key="7">
    <source>
        <dbReference type="EMBL" id="CAL5221494.1"/>
    </source>
</evidence>
<evidence type="ECO:0000313" key="8">
    <source>
        <dbReference type="Proteomes" id="UP001497392"/>
    </source>
</evidence>
<dbReference type="InterPro" id="IPR036935">
    <property type="entry name" value="Ribosomal_bL9_N_sf"/>
</dbReference>
<keyword evidence="3" id="KW-0687">Ribonucleoprotein</keyword>
<dbReference type="InterPro" id="IPR009027">
    <property type="entry name" value="Ribosomal_bL9/RNase_H1_N"/>
</dbReference>
<dbReference type="Gene3D" id="3.40.5.10">
    <property type="entry name" value="Ribosomal protein L9, N-terminal domain"/>
    <property type="match status" value="1"/>
</dbReference>
<dbReference type="PANTHER" id="PTHR21368">
    <property type="entry name" value="50S RIBOSOMAL PROTEIN L9"/>
    <property type="match status" value="1"/>
</dbReference>
<sequence>MWRAREAAKIISRIGSDYTRREARVSRELVQNLNKDRYSVVLKQDVEGQGVAGDVIEVRHGLARNKLIPNRWAVPATRPNIERFGRRVQSAEPTLHRRAQGTPAQDMDAEVDAVLKHLSKVPVELKRAVTTREKDGKEQLTSDLAQAVTPSEVTEAVQRQRKVDLHEQLLFMDPIQEAGEFDVPLRMFYPDGSSPSFRLKIIAQGKV</sequence>
<dbReference type="InterPro" id="IPR020070">
    <property type="entry name" value="Ribosomal_bL9_N"/>
</dbReference>
<dbReference type="InterPro" id="IPR000244">
    <property type="entry name" value="Ribosomal_bL9"/>
</dbReference>
<gene>
    <name evidence="7" type="primary">g3696</name>
    <name evidence="7" type="ORF">VP750_LOCUS3153</name>
</gene>
<evidence type="ECO:0000256" key="1">
    <source>
        <dbReference type="ARBA" id="ARBA00010605"/>
    </source>
</evidence>
<evidence type="ECO:0000256" key="4">
    <source>
        <dbReference type="ARBA" id="ARBA00031047"/>
    </source>
</evidence>
<evidence type="ECO:0000259" key="6">
    <source>
        <dbReference type="Pfam" id="PF01281"/>
    </source>
</evidence>
<proteinExistence type="inferred from homology"/>
<evidence type="ECO:0000256" key="5">
    <source>
        <dbReference type="ARBA" id="ARBA00035193"/>
    </source>
</evidence>
<dbReference type="Proteomes" id="UP001497392">
    <property type="component" value="Unassembled WGS sequence"/>
</dbReference>
<evidence type="ECO:0000256" key="3">
    <source>
        <dbReference type="ARBA" id="ARBA00023274"/>
    </source>
</evidence>
<comment type="similarity">
    <text evidence="1">Belongs to the bacterial ribosomal protein bL9 family.</text>
</comment>
<organism evidence="7 8">
    <name type="scientific">Coccomyxa viridis</name>
    <dbReference type="NCBI Taxonomy" id="1274662"/>
    <lineage>
        <taxon>Eukaryota</taxon>
        <taxon>Viridiplantae</taxon>
        <taxon>Chlorophyta</taxon>
        <taxon>core chlorophytes</taxon>
        <taxon>Trebouxiophyceae</taxon>
        <taxon>Trebouxiophyceae incertae sedis</taxon>
        <taxon>Coccomyxaceae</taxon>
        <taxon>Coccomyxa</taxon>
    </lineage>
</organism>
<protein>
    <recommendedName>
        <fullName evidence="5">Large ribosomal subunit protein bL9c</fullName>
    </recommendedName>
    <alternativeName>
        <fullName evidence="4">CL9</fullName>
    </alternativeName>
</protein>
<comment type="caution">
    <text evidence="7">The sequence shown here is derived from an EMBL/GenBank/DDBJ whole genome shotgun (WGS) entry which is preliminary data.</text>
</comment>
<name>A0ABP1FRS2_9CHLO</name>
<dbReference type="Pfam" id="PF01281">
    <property type="entry name" value="Ribosomal_L9_N"/>
    <property type="match status" value="1"/>
</dbReference>